<reference evidence="2" key="1">
    <citation type="submission" date="2021-05" db="EMBL/GenBank/DDBJ databases">
        <title>The genome of the haptophyte Pavlova lutheri (Diacronema luteri, Pavlovales) - a model for lipid biosynthesis in eukaryotic algae.</title>
        <authorList>
            <person name="Hulatt C.J."/>
            <person name="Posewitz M.C."/>
        </authorList>
    </citation>
    <scope>NUCLEOTIDE SEQUENCE</scope>
    <source>
        <strain evidence="2">NIVA-4/92</strain>
    </source>
</reference>
<dbReference type="PANTHER" id="PTHR12558:SF36">
    <property type="entry name" value="ANAPHASE-PROMOTING COMPLEX SUBUNIT 7"/>
    <property type="match status" value="1"/>
</dbReference>
<dbReference type="SMART" id="SM00028">
    <property type="entry name" value="TPR"/>
    <property type="match status" value="7"/>
</dbReference>
<keyword evidence="1" id="KW-0802">TPR repeat</keyword>
<dbReference type="GO" id="GO:0005680">
    <property type="term" value="C:anaphase-promoting complex"/>
    <property type="evidence" value="ECO:0007669"/>
    <property type="project" value="TreeGrafter"/>
</dbReference>
<dbReference type="InterPro" id="IPR019734">
    <property type="entry name" value="TPR_rpt"/>
</dbReference>
<dbReference type="OrthoDB" id="308440at2759"/>
<dbReference type="SUPFAM" id="SSF48452">
    <property type="entry name" value="TPR-like"/>
    <property type="match status" value="1"/>
</dbReference>
<protein>
    <recommendedName>
        <fullName evidence="4">Anaphase-promoting complex subunit 7</fullName>
    </recommendedName>
</protein>
<dbReference type="GO" id="GO:0016567">
    <property type="term" value="P:protein ubiquitination"/>
    <property type="evidence" value="ECO:0007669"/>
    <property type="project" value="TreeGrafter"/>
</dbReference>
<dbReference type="GO" id="GO:0051301">
    <property type="term" value="P:cell division"/>
    <property type="evidence" value="ECO:0007669"/>
    <property type="project" value="TreeGrafter"/>
</dbReference>
<comment type="caution">
    <text evidence="2">The sequence shown here is derived from an EMBL/GenBank/DDBJ whole genome shotgun (WGS) entry which is preliminary data.</text>
</comment>
<dbReference type="OMA" id="MGECYYY"/>
<dbReference type="AlphaFoldDB" id="A0A8J5XC79"/>
<evidence type="ECO:0000313" key="2">
    <source>
        <dbReference type="EMBL" id="KAG8461564.1"/>
    </source>
</evidence>
<gene>
    <name evidence="2" type="ORF">KFE25_001168</name>
</gene>
<evidence type="ECO:0008006" key="4">
    <source>
        <dbReference type="Google" id="ProtNLM"/>
    </source>
</evidence>
<dbReference type="Proteomes" id="UP000751190">
    <property type="component" value="Unassembled WGS sequence"/>
</dbReference>
<evidence type="ECO:0000313" key="3">
    <source>
        <dbReference type="Proteomes" id="UP000751190"/>
    </source>
</evidence>
<organism evidence="2 3">
    <name type="scientific">Diacronema lutheri</name>
    <name type="common">Unicellular marine alga</name>
    <name type="synonym">Monochrysis lutheri</name>
    <dbReference type="NCBI Taxonomy" id="2081491"/>
    <lineage>
        <taxon>Eukaryota</taxon>
        <taxon>Haptista</taxon>
        <taxon>Haptophyta</taxon>
        <taxon>Pavlovophyceae</taxon>
        <taxon>Pavlovales</taxon>
        <taxon>Pavlovaceae</taxon>
        <taxon>Diacronema</taxon>
    </lineage>
</organism>
<proteinExistence type="predicted"/>
<dbReference type="Gene3D" id="1.25.40.10">
    <property type="entry name" value="Tetratricopeptide repeat domain"/>
    <property type="match status" value="4"/>
</dbReference>
<dbReference type="InterPro" id="IPR011990">
    <property type="entry name" value="TPR-like_helical_dom_sf"/>
</dbReference>
<keyword evidence="3" id="KW-1185">Reference proteome</keyword>
<evidence type="ECO:0000256" key="1">
    <source>
        <dbReference type="ARBA" id="ARBA00022803"/>
    </source>
</evidence>
<name>A0A8J5XC79_DIALT</name>
<dbReference type="EMBL" id="JAGTXO010000025">
    <property type="protein sequence ID" value="KAG8461564.1"/>
    <property type="molecule type" value="Genomic_DNA"/>
</dbReference>
<dbReference type="PANTHER" id="PTHR12558">
    <property type="entry name" value="CELL DIVISION CYCLE 16,23,27"/>
    <property type="match status" value="1"/>
</dbReference>
<accession>A0A8J5XC79</accession>
<sequence length="551" mass="59724">MDTNGWLGQLVEQGMHDSACLLGEFLLAPQGAAQRDAGAAWLPAPTCETYVLYADALVGRGEQRRALPYLHQALQCARTPRGRAPAGSAADGSAARPSLASECEIKLRIARCYVALNESRNALACLMGIPSSARNASATLLLARLLEASGNHRAAASAHKEVLRGTPIVLESAIALAQLGTPVREIFAIQPLLAHLPWLVQLLHAHSAEGLHDATRAHEAFGALGAHFEGSTHVLLHTARAALFRGHDDEALALFQRARDADGNLVDGMDVFARGLAKADRGAELGRLCRELLFIDRRRPEPWGAVATYWTMRGEHARALEHCERALSIDERHPFAHQLKGSLLASLARPEQAVYAYRKANAIRADLDSFIGLVNAYLHIEKCREALSVAREAVQRMPNSARAHALLGSALCAQPNAQDKTKRAFAKALALDPQCEEAVMAAVNLNAAERNYQGAIELLQPLLRKQRRDAIHSKLGDMHALKHDFTQALAHYHHALALNASLKSATDGLERVEGMIRAVQQGDERDDALHDAVANGLHDDESGGTSPPFYH</sequence>
<dbReference type="GO" id="GO:0045842">
    <property type="term" value="P:positive regulation of mitotic metaphase/anaphase transition"/>
    <property type="evidence" value="ECO:0007669"/>
    <property type="project" value="TreeGrafter"/>
</dbReference>